<comment type="caution">
    <text evidence="2">The sequence shown here is derived from an EMBL/GenBank/DDBJ whole genome shotgun (WGS) entry which is preliminary data.</text>
</comment>
<feature type="chain" id="PRO_5047049190" evidence="1">
    <location>
        <begin position="21"/>
        <end position="71"/>
    </location>
</feature>
<organism evidence="2 3">
    <name type="scientific">Hibiscus sabdariffa</name>
    <name type="common">roselle</name>
    <dbReference type="NCBI Taxonomy" id="183260"/>
    <lineage>
        <taxon>Eukaryota</taxon>
        <taxon>Viridiplantae</taxon>
        <taxon>Streptophyta</taxon>
        <taxon>Embryophyta</taxon>
        <taxon>Tracheophyta</taxon>
        <taxon>Spermatophyta</taxon>
        <taxon>Magnoliopsida</taxon>
        <taxon>eudicotyledons</taxon>
        <taxon>Gunneridae</taxon>
        <taxon>Pentapetalae</taxon>
        <taxon>rosids</taxon>
        <taxon>malvids</taxon>
        <taxon>Malvales</taxon>
        <taxon>Malvaceae</taxon>
        <taxon>Malvoideae</taxon>
        <taxon>Hibiscus</taxon>
    </lineage>
</organism>
<keyword evidence="3" id="KW-1185">Reference proteome</keyword>
<evidence type="ECO:0000313" key="3">
    <source>
        <dbReference type="Proteomes" id="UP001396334"/>
    </source>
</evidence>
<proteinExistence type="predicted"/>
<evidence type="ECO:0000313" key="2">
    <source>
        <dbReference type="EMBL" id="KAK9012964.1"/>
    </source>
</evidence>
<dbReference type="EMBL" id="JBBPBN010000022">
    <property type="protein sequence ID" value="KAK9012964.1"/>
    <property type="molecule type" value="Genomic_DNA"/>
</dbReference>
<sequence length="71" mass="7444">MRRWRLLIIFSGGVIRPFQLGPLTLALTVWSSTGAGNGSSELNARVDKCGGHVFDGETGGLDCPSNGVVQA</sequence>
<evidence type="ECO:0000256" key="1">
    <source>
        <dbReference type="SAM" id="SignalP"/>
    </source>
</evidence>
<keyword evidence="1" id="KW-0732">Signal</keyword>
<feature type="signal peptide" evidence="1">
    <location>
        <begin position="1"/>
        <end position="20"/>
    </location>
</feature>
<accession>A0ABR2RJH4</accession>
<reference evidence="2 3" key="1">
    <citation type="journal article" date="2024" name="G3 (Bethesda)">
        <title>Genome assembly of Hibiscus sabdariffa L. provides insights into metabolisms of medicinal natural products.</title>
        <authorList>
            <person name="Kim T."/>
        </authorList>
    </citation>
    <scope>NUCLEOTIDE SEQUENCE [LARGE SCALE GENOMIC DNA]</scope>
    <source>
        <strain evidence="2">TK-2024</strain>
        <tissue evidence="2">Old leaves</tissue>
    </source>
</reference>
<protein>
    <submittedName>
        <fullName evidence="2">Uncharacterized protein</fullName>
    </submittedName>
</protein>
<name>A0ABR2RJH4_9ROSI</name>
<dbReference type="Proteomes" id="UP001396334">
    <property type="component" value="Unassembled WGS sequence"/>
</dbReference>
<gene>
    <name evidence="2" type="ORF">V6N11_040992</name>
</gene>